<evidence type="ECO:0000256" key="3">
    <source>
        <dbReference type="ARBA" id="ARBA00022692"/>
    </source>
</evidence>
<dbReference type="Pfam" id="PF01694">
    <property type="entry name" value="Rhomboid"/>
    <property type="match status" value="1"/>
</dbReference>
<keyword evidence="3 7" id="KW-0812">Transmembrane</keyword>
<keyword evidence="4" id="KW-0378">Hydrolase</keyword>
<proteinExistence type="inferred from homology"/>
<feature type="domain" description="DUF6576" evidence="9">
    <location>
        <begin position="233"/>
        <end position="279"/>
    </location>
</feature>
<comment type="caution">
    <text evidence="10">The sequence shown here is derived from an EMBL/GenBank/DDBJ whole genome shotgun (WGS) entry which is preliminary data.</text>
</comment>
<comment type="subcellular location">
    <subcellularLocation>
        <location evidence="1">Membrane</location>
        <topology evidence="1">Multi-pass membrane protein</topology>
    </subcellularLocation>
</comment>
<name>A0A917ITI7_9BACT</name>
<evidence type="ECO:0000256" key="4">
    <source>
        <dbReference type="ARBA" id="ARBA00022801"/>
    </source>
</evidence>
<feature type="transmembrane region" description="Helical" evidence="7">
    <location>
        <begin position="195"/>
        <end position="214"/>
    </location>
</feature>
<dbReference type="AlphaFoldDB" id="A0A917ITI7"/>
<dbReference type="EMBL" id="BMIB01000002">
    <property type="protein sequence ID" value="GGH64013.1"/>
    <property type="molecule type" value="Genomic_DNA"/>
</dbReference>
<organism evidence="10 11">
    <name type="scientific">Filimonas zeae</name>
    <dbReference type="NCBI Taxonomy" id="1737353"/>
    <lineage>
        <taxon>Bacteria</taxon>
        <taxon>Pseudomonadati</taxon>
        <taxon>Bacteroidota</taxon>
        <taxon>Chitinophagia</taxon>
        <taxon>Chitinophagales</taxon>
        <taxon>Chitinophagaceae</taxon>
        <taxon>Filimonas</taxon>
    </lineage>
</organism>
<dbReference type="InterPro" id="IPR046483">
    <property type="entry name" value="DUF6576"/>
</dbReference>
<feature type="transmembrane region" description="Helical" evidence="7">
    <location>
        <begin position="53"/>
        <end position="75"/>
    </location>
</feature>
<dbReference type="InterPro" id="IPR050925">
    <property type="entry name" value="Rhomboid_protease_S54"/>
</dbReference>
<dbReference type="Proteomes" id="UP000627292">
    <property type="component" value="Unassembled WGS sequence"/>
</dbReference>
<dbReference type="GO" id="GO:0004252">
    <property type="term" value="F:serine-type endopeptidase activity"/>
    <property type="evidence" value="ECO:0007669"/>
    <property type="project" value="InterPro"/>
</dbReference>
<keyword evidence="5 7" id="KW-1133">Transmembrane helix</keyword>
<feature type="transmembrane region" description="Helical" evidence="7">
    <location>
        <begin position="6"/>
        <end position="23"/>
    </location>
</feature>
<dbReference type="InterPro" id="IPR035952">
    <property type="entry name" value="Rhomboid-like_sf"/>
</dbReference>
<sequence length="280" mass="31152">MTDTGITGLLLIMANVAFSYKGFTNKTFFNGYKFEVDSILIHKDYKRVITSGFLHVGWMHLIFNIISLYVFSGLIEESLGALKFLIIYFASLIGGGLLSLLVHRNHGDYSAVGASGAICGVIFASIAVFPGLEIGFIGLPFSIPGWLYGLAYVLYSIYGIRSNKDNIGHDAHLGGALVGMLVALLLEPYALAENFLTILIIALPTVAFICLIITKPHILLVDNFYFKAHKHYYSIDHKYNEERTNNQLEIDRILDKINKKGMNGLSKAEKDKLKRYSQNS</sequence>
<keyword evidence="6 7" id="KW-0472">Membrane</keyword>
<keyword evidence="11" id="KW-1185">Reference proteome</keyword>
<evidence type="ECO:0000313" key="11">
    <source>
        <dbReference type="Proteomes" id="UP000627292"/>
    </source>
</evidence>
<evidence type="ECO:0008006" key="12">
    <source>
        <dbReference type="Google" id="ProtNLM"/>
    </source>
</evidence>
<reference evidence="10" key="1">
    <citation type="journal article" date="2014" name="Int. J. Syst. Evol. Microbiol.">
        <title>Complete genome sequence of Corynebacterium casei LMG S-19264T (=DSM 44701T), isolated from a smear-ripened cheese.</title>
        <authorList>
            <consortium name="US DOE Joint Genome Institute (JGI-PGF)"/>
            <person name="Walter F."/>
            <person name="Albersmeier A."/>
            <person name="Kalinowski J."/>
            <person name="Ruckert C."/>
        </authorList>
    </citation>
    <scope>NUCLEOTIDE SEQUENCE</scope>
    <source>
        <strain evidence="10">CGMCC 1.15290</strain>
    </source>
</reference>
<dbReference type="SUPFAM" id="SSF144091">
    <property type="entry name" value="Rhomboid-like"/>
    <property type="match status" value="1"/>
</dbReference>
<dbReference type="RefSeq" id="WP_188951465.1">
    <property type="nucleotide sequence ID" value="NZ_BMIB01000002.1"/>
</dbReference>
<dbReference type="PANTHER" id="PTHR43731">
    <property type="entry name" value="RHOMBOID PROTEASE"/>
    <property type="match status" value="1"/>
</dbReference>
<protein>
    <recommendedName>
        <fullName evidence="12">Rhomboid family intramembrane serine protease</fullName>
    </recommendedName>
</protein>
<feature type="transmembrane region" description="Helical" evidence="7">
    <location>
        <begin position="170"/>
        <end position="189"/>
    </location>
</feature>
<evidence type="ECO:0000256" key="7">
    <source>
        <dbReference type="SAM" id="Phobius"/>
    </source>
</evidence>
<evidence type="ECO:0000313" key="10">
    <source>
        <dbReference type="EMBL" id="GGH64013.1"/>
    </source>
</evidence>
<dbReference type="PANTHER" id="PTHR43731:SF14">
    <property type="entry name" value="PRESENILIN-ASSOCIATED RHOMBOID-LIKE PROTEIN, MITOCHONDRIAL"/>
    <property type="match status" value="1"/>
</dbReference>
<comment type="similarity">
    <text evidence="2">Belongs to the peptidase S54 family.</text>
</comment>
<evidence type="ECO:0000256" key="6">
    <source>
        <dbReference type="ARBA" id="ARBA00023136"/>
    </source>
</evidence>
<accession>A0A917ITI7</accession>
<dbReference type="Pfam" id="PF20216">
    <property type="entry name" value="DUF6576"/>
    <property type="match status" value="1"/>
</dbReference>
<evidence type="ECO:0000256" key="5">
    <source>
        <dbReference type="ARBA" id="ARBA00022989"/>
    </source>
</evidence>
<feature type="transmembrane region" description="Helical" evidence="7">
    <location>
        <begin position="109"/>
        <end position="129"/>
    </location>
</feature>
<dbReference type="Gene3D" id="1.20.1540.10">
    <property type="entry name" value="Rhomboid-like"/>
    <property type="match status" value="1"/>
</dbReference>
<evidence type="ECO:0000256" key="2">
    <source>
        <dbReference type="ARBA" id="ARBA00009045"/>
    </source>
</evidence>
<dbReference type="InterPro" id="IPR022764">
    <property type="entry name" value="Peptidase_S54_rhomboid_dom"/>
</dbReference>
<feature type="transmembrane region" description="Helical" evidence="7">
    <location>
        <begin position="135"/>
        <end position="158"/>
    </location>
</feature>
<feature type="domain" description="Peptidase S54 rhomboid" evidence="8">
    <location>
        <begin position="44"/>
        <end position="186"/>
    </location>
</feature>
<dbReference type="GO" id="GO:0016020">
    <property type="term" value="C:membrane"/>
    <property type="evidence" value="ECO:0007669"/>
    <property type="project" value="UniProtKB-SubCell"/>
</dbReference>
<evidence type="ECO:0000259" key="9">
    <source>
        <dbReference type="Pfam" id="PF20216"/>
    </source>
</evidence>
<reference evidence="10" key="2">
    <citation type="submission" date="2020-09" db="EMBL/GenBank/DDBJ databases">
        <authorList>
            <person name="Sun Q."/>
            <person name="Zhou Y."/>
        </authorList>
    </citation>
    <scope>NUCLEOTIDE SEQUENCE</scope>
    <source>
        <strain evidence="10">CGMCC 1.15290</strain>
    </source>
</reference>
<gene>
    <name evidence="10" type="ORF">GCM10011379_15570</name>
</gene>
<evidence type="ECO:0000259" key="8">
    <source>
        <dbReference type="Pfam" id="PF01694"/>
    </source>
</evidence>
<evidence type="ECO:0000256" key="1">
    <source>
        <dbReference type="ARBA" id="ARBA00004141"/>
    </source>
</evidence>
<feature type="transmembrane region" description="Helical" evidence="7">
    <location>
        <begin position="81"/>
        <end position="102"/>
    </location>
</feature>